<sequence length="93" mass="10683">MEMVKLESQKDYLSLKNSVDDSGFLTLDTKERVIATQLDLIIMSGLAFDLNRNRLGYGRGCQEWTNPPKTNNDIPESEYDRKLDLILSPNQNF</sequence>
<dbReference type="AlphaFoldDB" id="A0A9N9CXM1"/>
<evidence type="ECO:0000313" key="2">
    <source>
        <dbReference type="Proteomes" id="UP000789405"/>
    </source>
</evidence>
<dbReference type="EMBL" id="CAJVPY010004305">
    <property type="protein sequence ID" value="CAG8615696.1"/>
    <property type="molecule type" value="Genomic_DNA"/>
</dbReference>
<dbReference type="OrthoDB" id="2015992at2759"/>
<proteinExistence type="predicted"/>
<reference evidence="1" key="1">
    <citation type="submission" date="2021-06" db="EMBL/GenBank/DDBJ databases">
        <authorList>
            <person name="Kallberg Y."/>
            <person name="Tangrot J."/>
            <person name="Rosling A."/>
        </authorList>
    </citation>
    <scope>NUCLEOTIDE SEQUENCE</scope>
    <source>
        <strain evidence="1">MA453B</strain>
    </source>
</reference>
<name>A0A9N9CXM1_9GLOM</name>
<accession>A0A9N9CXM1</accession>
<dbReference type="SUPFAM" id="SSF100950">
    <property type="entry name" value="NagB/RpiA/CoA transferase-like"/>
    <property type="match status" value="1"/>
</dbReference>
<gene>
    <name evidence="1" type="ORF">DERYTH_LOCUS8374</name>
</gene>
<dbReference type="InterPro" id="IPR024185">
    <property type="entry name" value="FTHF_cligase-like_sf"/>
</dbReference>
<dbReference type="Proteomes" id="UP000789405">
    <property type="component" value="Unassembled WGS sequence"/>
</dbReference>
<organism evidence="1 2">
    <name type="scientific">Dentiscutata erythropus</name>
    <dbReference type="NCBI Taxonomy" id="1348616"/>
    <lineage>
        <taxon>Eukaryota</taxon>
        <taxon>Fungi</taxon>
        <taxon>Fungi incertae sedis</taxon>
        <taxon>Mucoromycota</taxon>
        <taxon>Glomeromycotina</taxon>
        <taxon>Glomeromycetes</taxon>
        <taxon>Diversisporales</taxon>
        <taxon>Gigasporaceae</taxon>
        <taxon>Dentiscutata</taxon>
    </lineage>
</organism>
<protein>
    <submittedName>
        <fullName evidence="1">8050_t:CDS:1</fullName>
    </submittedName>
</protein>
<dbReference type="InterPro" id="IPR037171">
    <property type="entry name" value="NagB/RpiA_transferase-like"/>
</dbReference>
<evidence type="ECO:0000313" key="1">
    <source>
        <dbReference type="EMBL" id="CAG8615696.1"/>
    </source>
</evidence>
<comment type="caution">
    <text evidence="1">The sequence shown here is derived from an EMBL/GenBank/DDBJ whole genome shotgun (WGS) entry which is preliminary data.</text>
</comment>
<dbReference type="Gene3D" id="3.40.50.10420">
    <property type="entry name" value="NagB/RpiA/CoA transferase-like"/>
    <property type="match status" value="1"/>
</dbReference>
<keyword evidence="2" id="KW-1185">Reference proteome</keyword>